<evidence type="ECO:0000313" key="3">
    <source>
        <dbReference type="Proteomes" id="UP000296049"/>
    </source>
</evidence>
<dbReference type="AlphaFoldDB" id="R0M2W6"/>
<reference evidence="3" key="1">
    <citation type="journal article" date="2013" name="Nat. Genet.">
        <title>The duck genome and transcriptome provide insight into an avian influenza virus reservoir species.</title>
        <authorList>
            <person name="Huang Y."/>
            <person name="Li Y."/>
            <person name="Burt D.W."/>
            <person name="Chen H."/>
            <person name="Zhang Y."/>
            <person name="Qian W."/>
            <person name="Kim H."/>
            <person name="Gan S."/>
            <person name="Zhao Y."/>
            <person name="Li J."/>
            <person name="Yi K."/>
            <person name="Feng H."/>
            <person name="Zhu P."/>
            <person name="Li B."/>
            <person name="Liu Q."/>
            <person name="Fairley S."/>
            <person name="Magor K.E."/>
            <person name="Du Z."/>
            <person name="Hu X."/>
            <person name="Goodman L."/>
            <person name="Tafer H."/>
            <person name="Vignal A."/>
            <person name="Lee T."/>
            <person name="Kim K.W."/>
            <person name="Sheng Z."/>
            <person name="An Y."/>
            <person name="Searle S."/>
            <person name="Herrero J."/>
            <person name="Groenen M.A."/>
            <person name="Crooijmans R.P."/>
            <person name="Faraut T."/>
            <person name="Cai Q."/>
            <person name="Webster R.G."/>
            <person name="Aldridge J.R."/>
            <person name="Warren W.C."/>
            <person name="Bartschat S."/>
            <person name="Kehr S."/>
            <person name="Marz M."/>
            <person name="Stadler P.F."/>
            <person name="Smith J."/>
            <person name="Kraus R.H."/>
            <person name="Zhao Y."/>
            <person name="Ren L."/>
            <person name="Fei J."/>
            <person name="Morisson M."/>
            <person name="Kaiser P."/>
            <person name="Griffin D.K."/>
            <person name="Rao M."/>
            <person name="Pitel F."/>
            <person name="Wang J."/>
            <person name="Li N."/>
        </authorList>
    </citation>
    <scope>NUCLEOTIDE SEQUENCE [LARGE SCALE GENOMIC DNA]</scope>
</reference>
<evidence type="ECO:0000256" key="1">
    <source>
        <dbReference type="SAM" id="MobiDB-lite"/>
    </source>
</evidence>
<gene>
    <name evidence="2" type="ORF">Anapl_10499</name>
</gene>
<name>R0M2W6_ANAPL</name>
<dbReference type="EMBL" id="KB742565">
    <property type="protein sequence ID" value="EOB07013.1"/>
    <property type="molecule type" value="Genomic_DNA"/>
</dbReference>
<proteinExistence type="predicted"/>
<keyword evidence="3" id="KW-1185">Reference proteome</keyword>
<feature type="region of interest" description="Disordered" evidence="1">
    <location>
        <begin position="60"/>
        <end position="80"/>
    </location>
</feature>
<sequence>MQDNSCSTSLLEHTSNSVLTFLPHCCWHISGIKRKTKSCFSPCKKFPLSDFDSLIAKHHGQRWRPSPGGESGQRPGPSAWPFNAGSIDVEESAALSSYIQCLEMELM</sequence>
<dbReference type="Proteomes" id="UP000296049">
    <property type="component" value="Unassembled WGS sequence"/>
</dbReference>
<accession>R0M2W6</accession>
<organism evidence="2 3">
    <name type="scientific">Anas platyrhynchos</name>
    <name type="common">Mallard</name>
    <name type="synonym">Anas boschas</name>
    <dbReference type="NCBI Taxonomy" id="8839"/>
    <lineage>
        <taxon>Eukaryota</taxon>
        <taxon>Metazoa</taxon>
        <taxon>Chordata</taxon>
        <taxon>Craniata</taxon>
        <taxon>Vertebrata</taxon>
        <taxon>Euteleostomi</taxon>
        <taxon>Archelosauria</taxon>
        <taxon>Archosauria</taxon>
        <taxon>Dinosauria</taxon>
        <taxon>Saurischia</taxon>
        <taxon>Theropoda</taxon>
        <taxon>Coelurosauria</taxon>
        <taxon>Aves</taxon>
        <taxon>Neognathae</taxon>
        <taxon>Galloanserae</taxon>
        <taxon>Anseriformes</taxon>
        <taxon>Anatidae</taxon>
        <taxon>Anatinae</taxon>
        <taxon>Anas</taxon>
    </lineage>
</organism>
<protein>
    <submittedName>
        <fullName evidence="2">Uncharacterized protein</fullName>
    </submittedName>
</protein>
<evidence type="ECO:0000313" key="2">
    <source>
        <dbReference type="EMBL" id="EOB07013.1"/>
    </source>
</evidence>